<proteinExistence type="predicted"/>
<accession>A0ABN9MEY8</accession>
<name>A0ABN9MEY8_9NEOB</name>
<protein>
    <submittedName>
        <fullName evidence="1">Uncharacterized protein</fullName>
    </submittedName>
</protein>
<keyword evidence="2" id="KW-1185">Reference proteome</keyword>
<organism evidence="1 2">
    <name type="scientific">Ranitomeya imitator</name>
    <name type="common">mimic poison frog</name>
    <dbReference type="NCBI Taxonomy" id="111125"/>
    <lineage>
        <taxon>Eukaryota</taxon>
        <taxon>Metazoa</taxon>
        <taxon>Chordata</taxon>
        <taxon>Craniata</taxon>
        <taxon>Vertebrata</taxon>
        <taxon>Euteleostomi</taxon>
        <taxon>Amphibia</taxon>
        <taxon>Batrachia</taxon>
        <taxon>Anura</taxon>
        <taxon>Neobatrachia</taxon>
        <taxon>Hyloidea</taxon>
        <taxon>Dendrobatidae</taxon>
        <taxon>Dendrobatinae</taxon>
        <taxon>Ranitomeya</taxon>
    </lineage>
</organism>
<dbReference type="EMBL" id="CAUEEQ010058739">
    <property type="protein sequence ID" value="CAJ0963917.1"/>
    <property type="molecule type" value="Genomic_DNA"/>
</dbReference>
<sequence>MQTDIAKHHYRNMVLRQVLQSWREAAYLQACGREQTSQEVNVANVCLQKG</sequence>
<dbReference type="Proteomes" id="UP001176940">
    <property type="component" value="Unassembled WGS sequence"/>
</dbReference>
<gene>
    <name evidence="1" type="ORF">RIMI_LOCUS18874553</name>
</gene>
<feature type="non-terminal residue" evidence="1">
    <location>
        <position position="50"/>
    </location>
</feature>
<comment type="caution">
    <text evidence="1">The sequence shown here is derived from an EMBL/GenBank/DDBJ whole genome shotgun (WGS) entry which is preliminary data.</text>
</comment>
<evidence type="ECO:0000313" key="2">
    <source>
        <dbReference type="Proteomes" id="UP001176940"/>
    </source>
</evidence>
<evidence type="ECO:0000313" key="1">
    <source>
        <dbReference type="EMBL" id="CAJ0963917.1"/>
    </source>
</evidence>
<reference evidence="1" key="1">
    <citation type="submission" date="2023-07" db="EMBL/GenBank/DDBJ databases">
        <authorList>
            <person name="Stuckert A."/>
        </authorList>
    </citation>
    <scope>NUCLEOTIDE SEQUENCE</scope>
</reference>